<keyword evidence="6" id="KW-0695">RNA-directed DNA polymerase</keyword>
<gene>
    <name evidence="9" type="ORF">WMY93_026560</name>
</gene>
<feature type="compositionally biased region" description="Polar residues" evidence="7">
    <location>
        <begin position="509"/>
        <end position="525"/>
    </location>
</feature>
<evidence type="ECO:0000256" key="3">
    <source>
        <dbReference type="ARBA" id="ARBA00022722"/>
    </source>
</evidence>
<reference evidence="10" key="1">
    <citation type="submission" date="2024-04" db="EMBL/GenBank/DDBJ databases">
        <title>Salinicola lusitanus LLJ914,a marine bacterium isolated from the Okinawa Trough.</title>
        <authorList>
            <person name="Li J."/>
        </authorList>
    </citation>
    <scope>NUCLEOTIDE SEQUENCE [LARGE SCALE GENOMIC DNA]</scope>
</reference>
<dbReference type="Pfam" id="PF17917">
    <property type="entry name" value="RT_RNaseH"/>
    <property type="match status" value="1"/>
</dbReference>
<protein>
    <recommendedName>
        <fullName evidence="8">Reverse transcriptase RNase H-like domain-containing protein</fullName>
    </recommendedName>
</protein>
<dbReference type="SUPFAM" id="SSF56672">
    <property type="entry name" value="DNA/RNA polymerases"/>
    <property type="match status" value="1"/>
</dbReference>
<feature type="region of interest" description="Disordered" evidence="7">
    <location>
        <begin position="492"/>
        <end position="525"/>
    </location>
</feature>
<dbReference type="FunFam" id="3.10.20.370:FF:000001">
    <property type="entry name" value="Retrovirus-related Pol polyprotein from transposon 17.6-like protein"/>
    <property type="match status" value="1"/>
</dbReference>
<keyword evidence="4" id="KW-0255">Endonuclease</keyword>
<evidence type="ECO:0000256" key="1">
    <source>
        <dbReference type="ARBA" id="ARBA00022679"/>
    </source>
</evidence>
<dbReference type="GO" id="GO:0003964">
    <property type="term" value="F:RNA-directed DNA polymerase activity"/>
    <property type="evidence" value="ECO:0007669"/>
    <property type="project" value="UniProtKB-KW"/>
</dbReference>
<evidence type="ECO:0000256" key="2">
    <source>
        <dbReference type="ARBA" id="ARBA00022695"/>
    </source>
</evidence>
<evidence type="ECO:0000256" key="5">
    <source>
        <dbReference type="ARBA" id="ARBA00022801"/>
    </source>
</evidence>
<feature type="domain" description="Reverse transcriptase RNase H-like" evidence="8">
    <location>
        <begin position="98"/>
        <end position="204"/>
    </location>
</feature>
<comment type="caution">
    <text evidence="9">The sequence shown here is derived from an EMBL/GenBank/DDBJ whole genome shotgun (WGS) entry which is preliminary data.</text>
</comment>
<evidence type="ECO:0000256" key="6">
    <source>
        <dbReference type="ARBA" id="ARBA00022918"/>
    </source>
</evidence>
<evidence type="ECO:0000313" key="9">
    <source>
        <dbReference type="EMBL" id="KAK7886939.1"/>
    </source>
</evidence>
<dbReference type="AlphaFoldDB" id="A0AAW0N198"/>
<keyword evidence="2" id="KW-0548">Nucleotidyltransferase</keyword>
<dbReference type="GO" id="GO:0016787">
    <property type="term" value="F:hydrolase activity"/>
    <property type="evidence" value="ECO:0007669"/>
    <property type="project" value="UniProtKB-KW"/>
</dbReference>
<dbReference type="EMBL" id="JBBPFD010000019">
    <property type="protein sequence ID" value="KAK7886939.1"/>
    <property type="molecule type" value="Genomic_DNA"/>
</dbReference>
<sequence>MEFDMTVLGVSLPHLGVLIVEDPVDCYMKQKKARVPGVLGMNVLNPLYSELCKKYGPDLWESPELESAPRGWRRALRYCQMMEAIANSPDPHPIRVQDFQKPFVLEVDASHGGLGAVLSQDHEGKLRPVAFASRSLKPTERNMNNYSSMKLELVALKWAVTEKFREYLLGNKCTVFTDNNPLSHLATAKLGATEQRWVSELAMFDLTLKYRPGSQNANADALSRQHAFVGETKARSIAEEVSGVQEEIGALPGCRVLTSVRSSIKILSLAHFWSTGRRVEGLMSQRETTGRTPYFLMFGREPQLPVDFLIGKEIAEEDLPLEEWVEEHQRSLASAYETVQQRIDSKMAQRDLRNQDLCVAPDFEEGDLVYTRNHSVKGRNKIQDFWDPTPFQIVRPPPARGVVYSVAPAGQVGPLRQVHRAELRSVPESRVVEEASEIDILDAPSERCIQNNDSHDMSEYEALSGADGGVASGLDNDVVSSQGFPGQELIMETGTSGSEPRRSVRKTAGQHSNPYRLPQSVQTKL</sequence>
<keyword evidence="10" id="KW-1185">Reference proteome</keyword>
<keyword evidence="3" id="KW-0540">Nuclease</keyword>
<evidence type="ECO:0000259" key="8">
    <source>
        <dbReference type="Pfam" id="PF17917"/>
    </source>
</evidence>
<accession>A0AAW0N198</accession>
<evidence type="ECO:0000256" key="7">
    <source>
        <dbReference type="SAM" id="MobiDB-lite"/>
    </source>
</evidence>
<evidence type="ECO:0000256" key="4">
    <source>
        <dbReference type="ARBA" id="ARBA00022759"/>
    </source>
</evidence>
<dbReference type="InterPro" id="IPR041373">
    <property type="entry name" value="RT_RNaseH"/>
</dbReference>
<dbReference type="CDD" id="cd09274">
    <property type="entry name" value="RNase_HI_RT_Ty3"/>
    <property type="match status" value="1"/>
</dbReference>
<name>A0AAW0N198_9GOBI</name>
<keyword evidence="5" id="KW-0378">Hydrolase</keyword>
<dbReference type="Gene3D" id="3.10.20.370">
    <property type="match status" value="1"/>
</dbReference>
<proteinExistence type="predicted"/>
<keyword evidence="1" id="KW-0808">Transferase</keyword>
<dbReference type="InterPro" id="IPR043502">
    <property type="entry name" value="DNA/RNA_pol_sf"/>
</dbReference>
<dbReference type="Proteomes" id="UP001460270">
    <property type="component" value="Unassembled WGS sequence"/>
</dbReference>
<dbReference type="PANTHER" id="PTHR34072">
    <property type="entry name" value="ENZYMATIC POLYPROTEIN-RELATED"/>
    <property type="match status" value="1"/>
</dbReference>
<organism evidence="9 10">
    <name type="scientific">Mugilogobius chulae</name>
    <name type="common">yellowstripe goby</name>
    <dbReference type="NCBI Taxonomy" id="88201"/>
    <lineage>
        <taxon>Eukaryota</taxon>
        <taxon>Metazoa</taxon>
        <taxon>Chordata</taxon>
        <taxon>Craniata</taxon>
        <taxon>Vertebrata</taxon>
        <taxon>Euteleostomi</taxon>
        <taxon>Actinopterygii</taxon>
        <taxon>Neopterygii</taxon>
        <taxon>Teleostei</taxon>
        <taxon>Neoteleostei</taxon>
        <taxon>Acanthomorphata</taxon>
        <taxon>Gobiaria</taxon>
        <taxon>Gobiiformes</taxon>
        <taxon>Gobioidei</taxon>
        <taxon>Gobiidae</taxon>
        <taxon>Gobionellinae</taxon>
        <taxon>Mugilogobius</taxon>
    </lineage>
</organism>
<evidence type="ECO:0000313" key="10">
    <source>
        <dbReference type="Proteomes" id="UP001460270"/>
    </source>
</evidence>
<dbReference type="GO" id="GO:0004519">
    <property type="term" value="F:endonuclease activity"/>
    <property type="evidence" value="ECO:0007669"/>
    <property type="project" value="UniProtKB-KW"/>
</dbReference>
<dbReference type="PANTHER" id="PTHR34072:SF49">
    <property type="entry name" value="RIBONUCLEASE H"/>
    <property type="match status" value="1"/>
</dbReference>